<accession>A8EXI5</accession>
<evidence type="ECO:0000256" key="4">
    <source>
        <dbReference type="ARBA" id="ARBA00022723"/>
    </source>
</evidence>
<keyword evidence="15" id="KW-1133">Transmembrane helix</keyword>
<keyword evidence="3 13" id="KW-0540">Nuclease</keyword>
<feature type="active site" evidence="13">
    <location>
        <position position="90"/>
    </location>
</feature>
<organism evidence="16 17">
    <name type="scientific">Rickettsia canadensis (strain McKiel)</name>
    <dbReference type="NCBI Taxonomy" id="293613"/>
    <lineage>
        <taxon>Bacteria</taxon>
        <taxon>Pseudomonadati</taxon>
        <taxon>Pseudomonadota</taxon>
        <taxon>Alphaproteobacteria</taxon>
        <taxon>Rickettsiales</taxon>
        <taxon>Rickettsiaceae</taxon>
        <taxon>Rickettsieae</taxon>
        <taxon>Rickettsia</taxon>
        <taxon>belli group</taxon>
    </lineage>
</organism>
<evidence type="ECO:0000256" key="6">
    <source>
        <dbReference type="ARBA" id="ARBA00022763"/>
    </source>
</evidence>
<dbReference type="GO" id="GO:0006310">
    <property type="term" value="P:DNA recombination"/>
    <property type="evidence" value="ECO:0007669"/>
    <property type="project" value="UniProtKB-UniRule"/>
</dbReference>
<evidence type="ECO:0000313" key="17">
    <source>
        <dbReference type="Proteomes" id="UP000007056"/>
    </source>
</evidence>
<evidence type="ECO:0000256" key="11">
    <source>
        <dbReference type="ARBA" id="ARBA00023204"/>
    </source>
</evidence>
<keyword evidence="7 13" id="KW-0378">Hydrolase</keyword>
<dbReference type="PRINTS" id="PR00696">
    <property type="entry name" value="RSOLVASERUVC"/>
</dbReference>
<dbReference type="InterPro" id="IPR012337">
    <property type="entry name" value="RNaseH-like_sf"/>
</dbReference>
<evidence type="ECO:0000256" key="5">
    <source>
        <dbReference type="ARBA" id="ARBA00022759"/>
    </source>
</evidence>
<sequence>MESWIPAFVGLTSESCIKNKIITMIVLGIDPALGSLGWAVVVRQSTKLKYLASGTIKTNSKDEIHHRLAFINITLEKVILEYQPNMAAIEEIFVNTNSLTSLKLGYARGVIMSLIGRYNLGLREFKPNMVKKSVTGYGHAEKEQILHMIKLLLPGTSLITNSDEGDAIAIAYTCLVTKSY</sequence>
<evidence type="ECO:0000256" key="9">
    <source>
        <dbReference type="ARBA" id="ARBA00023125"/>
    </source>
</evidence>
<feature type="transmembrane region" description="Helical" evidence="15">
    <location>
        <begin position="21"/>
        <end position="41"/>
    </location>
</feature>
<evidence type="ECO:0000256" key="2">
    <source>
        <dbReference type="ARBA" id="ARBA00022490"/>
    </source>
</evidence>
<dbReference type="PANTHER" id="PTHR30194:SF3">
    <property type="entry name" value="CROSSOVER JUNCTION ENDODEOXYRIBONUCLEASE RUVC"/>
    <property type="match status" value="1"/>
</dbReference>
<feature type="binding site" evidence="13">
    <location>
        <position position="30"/>
    </location>
    <ligand>
        <name>Mg(2+)</name>
        <dbReference type="ChEBI" id="CHEBI:18420"/>
        <label>1</label>
    </ligand>
</feature>
<dbReference type="GO" id="GO:0048476">
    <property type="term" value="C:Holliday junction resolvase complex"/>
    <property type="evidence" value="ECO:0007669"/>
    <property type="project" value="UniProtKB-UniRule"/>
</dbReference>
<dbReference type="FunFam" id="3.30.420.10:FF:000002">
    <property type="entry name" value="Crossover junction endodeoxyribonuclease RuvC"/>
    <property type="match status" value="1"/>
</dbReference>
<evidence type="ECO:0000256" key="1">
    <source>
        <dbReference type="ARBA" id="ARBA00009518"/>
    </source>
</evidence>
<keyword evidence="8 13" id="KW-0460">Magnesium</keyword>
<evidence type="ECO:0000256" key="14">
    <source>
        <dbReference type="NCBIfam" id="TIGR00228"/>
    </source>
</evidence>
<protein>
    <recommendedName>
        <fullName evidence="13 14">Crossover junction endodeoxyribonuclease RuvC</fullName>
        <ecNumber evidence="13 14">3.1.21.10</ecNumber>
    </recommendedName>
    <alternativeName>
        <fullName evidence="13">Holliday junction nuclease RuvC</fullName>
    </alternativeName>
    <alternativeName>
        <fullName evidence="13">Holliday junction resolvase RuvC</fullName>
    </alternativeName>
</protein>
<keyword evidence="5 13" id="KW-0255">Endonuclease</keyword>
<keyword evidence="15" id="KW-0812">Transmembrane</keyword>
<dbReference type="GO" id="GO:0009432">
    <property type="term" value="P:SOS response"/>
    <property type="evidence" value="ECO:0007669"/>
    <property type="project" value="UniProtKB-ARBA"/>
</dbReference>
<dbReference type="STRING" id="293613.A1E_00600"/>
<evidence type="ECO:0000256" key="15">
    <source>
        <dbReference type="SAM" id="Phobius"/>
    </source>
</evidence>
<reference evidence="17" key="1">
    <citation type="submission" date="2007-09" db="EMBL/GenBank/DDBJ databases">
        <title>Complete genome sequence of Rickettsia canadensis.</title>
        <authorList>
            <person name="Madan A."/>
            <person name="Fahey J."/>
            <person name="Helton E."/>
            <person name="Ketteman M."/>
            <person name="Madan A."/>
            <person name="Rodrigues S."/>
            <person name="Sanchez A."/>
            <person name="Whiting M."/>
            <person name="Dasch G."/>
            <person name="Eremeeva M."/>
        </authorList>
    </citation>
    <scope>NUCLEOTIDE SEQUENCE [LARGE SCALE GENOMIC DNA]</scope>
    <source>
        <strain evidence="17">McKiel</strain>
    </source>
</reference>
<keyword evidence="11 13" id="KW-0234">DNA repair</keyword>
<keyword evidence="4 13" id="KW-0479">Metal-binding</keyword>
<keyword evidence="15" id="KW-0472">Membrane</keyword>
<feature type="active site" evidence="13">
    <location>
        <position position="163"/>
    </location>
</feature>
<dbReference type="CDD" id="cd16962">
    <property type="entry name" value="RuvC"/>
    <property type="match status" value="1"/>
</dbReference>
<evidence type="ECO:0000256" key="8">
    <source>
        <dbReference type="ARBA" id="ARBA00022842"/>
    </source>
</evidence>
<dbReference type="Gene3D" id="3.30.420.10">
    <property type="entry name" value="Ribonuclease H-like superfamily/Ribonuclease H"/>
    <property type="match status" value="1"/>
</dbReference>
<evidence type="ECO:0000313" key="16">
    <source>
        <dbReference type="EMBL" id="ABV73068.1"/>
    </source>
</evidence>
<comment type="catalytic activity">
    <reaction evidence="12 13">
        <text>Endonucleolytic cleavage at a junction such as a reciprocal single-stranded crossover between two homologous DNA duplexes (Holliday junction).</text>
        <dbReference type="EC" id="3.1.21.10"/>
    </reaction>
</comment>
<dbReference type="GO" id="GO:0006281">
    <property type="term" value="P:DNA repair"/>
    <property type="evidence" value="ECO:0007669"/>
    <property type="project" value="UniProtKB-UniRule"/>
</dbReference>
<keyword evidence="9 13" id="KW-0238">DNA-binding</keyword>
<keyword evidence="6 13" id="KW-0227">DNA damage</keyword>
<dbReference type="EMBL" id="CP000409">
    <property type="protein sequence ID" value="ABV73068.1"/>
    <property type="molecule type" value="Genomic_DNA"/>
</dbReference>
<dbReference type="SUPFAM" id="SSF53098">
    <property type="entry name" value="Ribonuclease H-like"/>
    <property type="match status" value="1"/>
</dbReference>
<dbReference type="Proteomes" id="UP000007056">
    <property type="component" value="Chromosome"/>
</dbReference>
<dbReference type="PANTHER" id="PTHR30194">
    <property type="entry name" value="CROSSOVER JUNCTION ENDODEOXYRIBONUCLEASE RUVC"/>
    <property type="match status" value="1"/>
</dbReference>
<dbReference type="HAMAP" id="MF_00034">
    <property type="entry name" value="RuvC"/>
    <property type="match status" value="1"/>
</dbReference>
<name>A8EXI5_RICCK</name>
<dbReference type="GO" id="GO:0005737">
    <property type="term" value="C:cytoplasm"/>
    <property type="evidence" value="ECO:0007669"/>
    <property type="project" value="UniProtKB-SubCell"/>
</dbReference>
<dbReference type="InterPro" id="IPR036397">
    <property type="entry name" value="RNaseH_sf"/>
</dbReference>
<keyword evidence="10 13" id="KW-0233">DNA recombination</keyword>
<evidence type="ECO:0000256" key="13">
    <source>
        <dbReference type="HAMAP-Rule" id="MF_00034"/>
    </source>
</evidence>
<evidence type="ECO:0000256" key="12">
    <source>
        <dbReference type="ARBA" id="ARBA00029354"/>
    </source>
</evidence>
<feature type="binding site" evidence="13">
    <location>
        <position position="163"/>
    </location>
    <ligand>
        <name>Mg(2+)</name>
        <dbReference type="ChEBI" id="CHEBI:18420"/>
        <label>1</label>
    </ligand>
</feature>
<evidence type="ECO:0000256" key="7">
    <source>
        <dbReference type="ARBA" id="ARBA00022801"/>
    </source>
</evidence>
<comment type="subcellular location">
    <subcellularLocation>
        <location evidence="13">Cytoplasm</location>
    </subcellularLocation>
</comment>
<feature type="binding site" evidence="13">
    <location>
        <position position="90"/>
    </location>
    <ligand>
        <name>Mg(2+)</name>
        <dbReference type="ChEBI" id="CHEBI:18420"/>
        <label>2</label>
    </ligand>
</feature>
<gene>
    <name evidence="13" type="primary">ruvC</name>
    <name evidence="16" type="ordered locus">A1E_00600</name>
</gene>
<dbReference type="eggNOG" id="COG0817">
    <property type="taxonomic scope" value="Bacteria"/>
</dbReference>
<proteinExistence type="inferred from homology"/>
<dbReference type="InterPro" id="IPR002176">
    <property type="entry name" value="X-over_junc_endoDNase_RuvC"/>
</dbReference>
<dbReference type="EC" id="3.1.21.10" evidence="13 14"/>
<comment type="similarity">
    <text evidence="1 13">Belongs to the RuvC family.</text>
</comment>
<dbReference type="GO" id="GO:0003677">
    <property type="term" value="F:DNA binding"/>
    <property type="evidence" value="ECO:0007669"/>
    <property type="project" value="UniProtKB-KW"/>
</dbReference>
<dbReference type="GO" id="GO:0008821">
    <property type="term" value="F:crossover junction DNA endonuclease activity"/>
    <property type="evidence" value="ECO:0007669"/>
    <property type="project" value="UniProtKB-UniRule"/>
</dbReference>
<comment type="subunit">
    <text evidence="13">Homodimer which binds Holliday junction (HJ) DNA. The HJ becomes 2-fold symmetrical on binding to RuvC with unstacked arms; it has a different conformation from HJ DNA in complex with RuvA. In the full resolvosome a probable DNA-RuvA(4)-RuvB(12)-RuvC(2) complex forms which resolves the HJ.</text>
</comment>
<evidence type="ECO:0000256" key="3">
    <source>
        <dbReference type="ARBA" id="ARBA00022722"/>
    </source>
</evidence>
<dbReference type="GO" id="GO:0000287">
    <property type="term" value="F:magnesium ion binding"/>
    <property type="evidence" value="ECO:0007669"/>
    <property type="project" value="UniProtKB-UniRule"/>
</dbReference>
<dbReference type="KEGG" id="rcm:A1E_00600"/>
<dbReference type="NCBIfam" id="TIGR00228">
    <property type="entry name" value="ruvC"/>
    <property type="match status" value="1"/>
</dbReference>
<comment type="function">
    <text evidence="13">The RuvA-RuvB-RuvC complex processes Holliday junction (HJ) DNA during genetic recombination and DNA repair. Endonuclease that resolves HJ intermediates. Cleaves cruciform DNA by making single-stranded nicks across the HJ at symmetrical positions within the homologous arms, yielding a 5'-phosphate and a 3'-hydroxyl group; requires a central core of homology in the junction. The consensus cleavage sequence is 5'-(A/T)TT(C/G)-3'. Cleavage occurs on the 3'-side of the TT dinucleotide at the point of strand exchange. HJ branch migration catalyzed by RuvA-RuvB allows RuvC to scan DNA until it finds its consensus sequence, where it cleaves and resolves the cruciform DNA.</text>
</comment>
<keyword evidence="2 13" id="KW-0963">Cytoplasm</keyword>
<dbReference type="HOGENOM" id="CLU_091257_1_0_5"/>
<dbReference type="Pfam" id="PF02075">
    <property type="entry name" value="RuvC"/>
    <property type="match status" value="1"/>
</dbReference>
<evidence type="ECO:0000256" key="10">
    <source>
        <dbReference type="ARBA" id="ARBA00023172"/>
    </source>
</evidence>
<comment type="cofactor">
    <cofactor evidence="13">
        <name>Mg(2+)</name>
        <dbReference type="ChEBI" id="CHEBI:18420"/>
    </cofactor>
    <text evidence="13">Binds 2 Mg(2+) ion per subunit.</text>
</comment>
<feature type="active site" evidence="13">
    <location>
        <position position="30"/>
    </location>
</feature>
<dbReference type="AlphaFoldDB" id="A8EXI5"/>